<keyword evidence="1" id="KW-0472">Membrane</keyword>
<reference evidence="2" key="1">
    <citation type="submission" date="2022-04" db="EMBL/GenBank/DDBJ databases">
        <title>A functionally conserved STORR gene fusion in Papaver species that diverged 16.8 million years ago.</title>
        <authorList>
            <person name="Catania T."/>
        </authorList>
    </citation>
    <scope>NUCLEOTIDE SEQUENCE</scope>
    <source>
        <strain evidence="2">S-188037</strain>
    </source>
</reference>
<keyword evidence="1" id="KW-1133">Transmembrane helix</keyword>
<keyword evidence="3" id="KW-1185">Reference proteome</keyword>
<keyword evidence="1" id="KW-0812">Transmembrane</keyword>
<name>A0AAD4X8D9_9MAGN</name>
<dbReference type="EMBL" id="JAJJMB010014022">
    <property type="protein sequence ID" value="KAI3863780.1"/>
    <property type="molecule type" value="Genomic_DNA"/>
</dbReference>
<feature type="transmembrane region" description="Helical" evidence="1">
    <location>
        <begin position="90"/>
        <end position="106"/>
    </location>
</feature>
<dbReference type="AlphaFoldDB" id="A0AAD4X8D9"/>
<protein>
    <submittedName>
        <fullName evidence="2">Uncharacterized protein</fullName>
    </submittedName>
</protein>
<comment type="caution">
    <text evidence="2">The sequence shown here is derived from an EMBL/GenBank/DDBJ whole genome shotgun (WGS) entry which is preliminary data.</text>
</comment>
<accession>A0AAD4X8D9</accession>
<gene>
    <name evidence="2" type="ORF">MKW98_031372</name>
</gene>
<proteinExistence type="predicted"/>
<evidence type="ECO:0000256" key="1">
    <source>
        <dbReference type="SAM" id="Phobius"/>
    </source>
</evidence>
<dbReference type="Proteomes" id="UP001202328">
    <property type="component" value="Unassembled WGS sequence"/>
</dbReference>
<evidence type="ECO:0000313" key="3">
    <source>
        <dbReference type="Proteomes" id="UP001202328"/>
    </source>
</evidence>
<organism evidence="2 3">
    <name type="scientific">Papaver atlanticum</name>
    <dbReference type="NCBI Taxonomy" id="357466"/>
    <lineage>
        <taxon>Eukaryota</taxon>
        <taxon>Viridiplantae</taxon>
        <taxon>Streptophyta</taxon>
        <taxon>Embryophyta</taxon>
        <taxon>Tracheophyta</taxon>
        <taxon>Spermatophyta</taxon>
        <taxon>Magnoliopsida</taxon>
        <taxon>Ranunculales</taxon>
        <taxon>Papaveraceae</taxon>
        <taxon>Papaveroideae</taxon>
        <taxon>Papaver</taxon>
    </lineage>
</organism>
<evidence type="ECO:0000313" key="2">
    <source>
        <dbReference type="EMBL" id="KAI3863780.1"/>
    </source>
</evidence>
<sequence length="108" mass="12379">MGSQFRGLGRKFISYRNFSSENRTNPLSGSKITAFPRAQVDRPNNKDGDLIRELGNEIKPKDKMDEMLERLLQQQHQDQIDASLKKKGQLWRGLIGGVLGLFYALWTN</sequence>